<dbReference type="RefSeq" id="WP_168519640.1">
    <property type="nucleotide sequence ID" value="NZ_JAAXLS010000025.1"/>
</dbReference>
<name>A0ABX1JA19_9PSEU</name>
<organism evidence="4 5">
    <name type="scientific">Amycolatopsis acididurans</name>
    <dbReference type="NCBI Taxonomy" id="2724524"/>
    <lineage>
        <taxon>Bacteria</taxon>
        <taxon>Bacillati</taxon>
        <taxon>Actinomycetota</taxon>
        <taxon>Actinomycetes</taxon>
        <taxon>Pseudonocardiales</taxon>
        <taxon>Pseudonocardiaceae</taxon>
        <taxon>Amycolatopsis</taxon>
    </lineage>
</organism>
<dbReference type="Pfam" id="PF12849">
    <property type="entry name" value="PBP_like_2"/>
    <property type="match status" value="1"/>
</dbReference>
<dbReference type="InterPro" id="IPR050811">
    <property type="entry name" value="Phosphate_ABC_transporter"/>
</dbReference>
<keyword evidence="2" id="KW-0472">Membrane</keyword>
<dbReference type="InterPro" id="IPR024370">
    <property type="entry name" value="PBP_domain"/>
</dbReference>
<keyword evidence="1" id="KW-0732">Signal</keyword>
<keyword evidence="2" id="KW-0812">Transmembrane</keyword>
<feature type="transmembrane region" description="Helical" evidence="2">
    <location>
        <begin position="20"/>
        <end position="41"/>
    </location>
</feature>
<dbReference type="SUPFAM" id="SSF53850">
    <property type="entry name" value="Periplasmic binding protein-like II"/>
    <property type="match status" value="1"/>
</dbReference>
<sequence length="567" mass="61123">MGLGQLLKSIADLAGARFGFGGFAAAAVLLVAGYLVDTLWVRRKRIHWRIQYNSKLGLIPNHITDPHQSSPEANPQIEHLAKALDRMSIVVIRFRNASGFDIDADHFEQQPYVHFGRRVVWDARVSDPTDEPLRDLISGNLSFSRDESAAEPAANGAVQLNGVRARLPRVLARLLGQEPPVADEPEWHAVHLTKLSLKRKEKFKLLVVLGEPEDNTSGEISKDDIKVSGRIKNGKFSDERRIPRFSWPKASLLAGVLAAGAAATALVLSMVVAPAAPADAALECGSGALRIVGSSAFMPIMDQVRAGYTSRCRDATISTEAMGSIDGVRELNKPGLRGDSLAALSDGQPTSEPTAGLVPQPVAVVVYGVIVNNSAGVDRLTLRQLQDIYAGRYRDWNELRPGPSVPIDIVGRGQESGSRQIFESQVLHGSEGELSSNSCARQDRPVQAATTRCERGSTADVIQLVASTPGAIGYADVPAVGEATASGQPLTTVKLDESYPDVSYIPRGYPFWTVEYLYTKGTPEPGSLLRKFLGYLRNDSARATLQDAGYTPCIGKDGLVSPLCTKR</sequence>
<evidence type="ECO:0000256" key="2">
    <source>
        <dbReference type="SAM" id="Phobius"/>
    </source>
</evidence>
<reference evidence="4 5" key="1">
    <citation type="submission" date="2020-04" db="EMBL/GenBank/DDBJ databases">
        <title>Novel species.</title>
        <authorList>
            <person name="Teo W.F.A."/>
            <person name="Lipun K."/>
            <person name="Srisuk N."/>
            <person name="Duangmal K."/>
        </authorList>
    </citation>
    <scope>NUCLEOTIDE SEQUENCE [LARGE SCALE GENOMIC DNA]</scope>
    <source>
        <strain evidence="4 5">K13G38</strain>
    </source>
</reference>
<evidence type="ECO:0000256" key="1">
    <source>
        <dbReference type="ARBA" id="ARBA00022729"/>
    </source>
</evidence>
<evidence type="ECO:0000313" key="4">
    <source>
        <dbReference type="EMBL" id="NKQ56608.1"/>
    </source>
</evidence>
<keyword evidence="2" id="KW-1133">Transmembrane helix</keyword>
<proteinExistence type="predicted"/>
<gene>
    <name evidence="4" type="ORF">HFP15_27395</name>
</gene>
<comment type="caution">
    <text evidence="4">The sequence shown here is derived from an EMBL/GenBank/DDBJ whole genome shotgun (WGS) entry which is preliminary data.</text>
</comment>
<dbReference type="PANTHER" id="PTHR30570">
    <property type="entry name" value="PERIPLASMIC PHOSPHATE BINDING COMPONENT OF PHOSPHATE ABC TRANSPORTER"/>
    <property type="match status" value="1"/>
</dbReference>
<feature type="transmembrane region" description="Helical" evidence="2">
    <location>
        <begin position="250"/>
        <end position="273"/>
    </location>
</feature>
<evidence type="ECO:0000313" key="5">
    <source>
        <dbReference type="Proteomes" id="UP000715441"/>
    </source>
</evidence>
<dbReference type="EMBL" id="JAAXLS010000025">
    <property type="protein sequence ID" value="NKQ56608.1"/>
    <property type="molecule type" value="Genomic_DNA"/>
</dbReference>
<dbReference type="PANTHER" id="PTHR30570:SF1">
    <property type="entry name" value="PHOSPHATE-BINDING PROTEIN PSTS"/>
    <property type="match status" value="1"/>
</dbReference>
<protein>
    <submittedName>
        <fullName evidence="4">Phosphate-binding protein</fullName>
    </submittedName>
</protein>
<evidence type="ECO:0000259" key="3">
    <source>
        <dbReference type="Pfam" id="PF12849"/>
    </source>
</evidence>
<dbReference type="Gene3D" id="3.40.190.10">
    <property type="entry name" value="Periplasmic binding protein-like II"/>
    <property type="match status" value="2"/>
</dbReference>
<accession>A0ABX1JA19</accession>
<dbReference type="Proteomes" id="UP000715441">
    <property type="component" value="Unassembled WGS sequence"/>
</dbReference>
<keyword evidence="5" id="KW-1185">Reference proteome</keyword>
<feature type="domain" description="PBP" evidence="3">
    <location>
        <begin position="283"/>
        <end position="536"/>
    </location>
</feature>